<sequence length="448" mass="48710">MLHSLTSFIVALGILVFFHELGHYSIAKLCGVRVIRFSVGFGKPIFKWVSKKSGEEWTVSWIPLGGYVRMLDERDPDSLHNVSPAQLENAFNRKPVMQRIAIVLAGPLANLILASCLYGVISFSQTSVLGTRISQPLAGTLAAESGLKKGDKILEINGRKADDWSEVSWDLIRVKLFNQDLTVRVQREGQALTLPTVSSNRLEFDLGPNLPTEAGFYPYEQQVSVRQVLPDSPAQKAGFQNGDVLLTLDGTPIESSSQFTQMIRESKAKEVKIGVQRDNGAVLELTVVPEHLTDRKGKTYSRIGLGMGGKLDVLERQPGVFSALSDGVGKMIEVSVFSLAAMGKMLTGDLSWTHLSGPISIASAAGESSSLGFLPFVGFLAMVSVSLGILNLLPIPVLDGGHLMYYFAELLTGKPVSEAWMIRGQKIGLALIGALTCIAFFNDIQRLF</sequence>
<comment type="subcellular location">
    <subcellularLocation>
        <location evidence="2">Membrane</location>
        <topology evidence="2">Multi-pass membrane protein</topology>
    </subcellularLocation>
</comment>
<dbReference type="EMBL" id="BSOJ01000015">
    <property type="protein sequence ID" value="GLR26326.1"/>
    <property type="molecule type" value="Genomic_DNA"/>
</dbReference>
<dbReference type="InterPro" id="IPR008915">
    <property type="entry name" value="Peptidase_M50"/>
</dbReference>
<keyword evidence="6 11" id="KW-0378">Hydrolase</keyword>
<dbReference type="EC" id="3.4.24.-" evidence="11"/>
<evidence type="ECO:0000256" key="7">
    <source>
        <dbReference type="ARBA" id="ARBA00022833"/>
    </source>
</evidence>
<evidence type="ECO:0000313" key="14">
    <source>
        <dbReference type="Proteomes" id="UP001156664"/>
    </source>
</evidence>
<evidence type="ECO:0000256" key="2">
    <source>
        <dbReference type="ARBA" id="ARBA00004141"/>
    </source>
</evidence>
<dbReference type="InterPro" id="IPR001478">
    <property type="entry name" value="PDZ"/>
</dbReference>
<keyword evidence="9 11" id="KW-0482">Metalloprotease</keyword>
<gene>
    <name evidence="13" type="ORF">GCM10007875_14160</name>
</gene>
<dbReference type="PANTHER" id="PTHR42837:SF2">
    <property type="entry name" value="MEMBRANE METALLOPROTEASE ARASP2, CHLOROPLASTIC-RELATED"/>
    <property type="match status" value="1"/>
</dbReference>
<proteinExistence type="inferred from homology"/>
<keyword evidence="11" id="KW-0479">Metal-binding</keyword>
<dbReference type="CDD" id="cd23081">
    <property type="entry name" value="cpPDZ_EcRseP-like"/>
    <property type="match status" value="1"/>
</dbReference>
<reference evidence="14" key="1">
    <citation type="journal article" date="2019" name="Int. J. Syst. Evol. Microbiol.">
        <title>The Global Catalogue of Microorganisms (GCM) 10K type strain sequencing project: providing services to taxonomists for standard genome sequencing and annotation.</title>
        <authorList>
            <consortium name="The Broad Institute Genomics Platform"/>
            <consortium name="The Broad Institute Genome Sequencing Center for Infectious Disease"/>
            <person name="Wu L."/>
            <person name="Ma J."/>
        </authorList>
    </citation>
    <scope>NUCLEOTIDE SEQUENCE [LARGE SCALE GENOMIC DNA]</scope>
    <source>
        <strain evidence="14">NBRC 105857</strain>
    </source>
</reference>
<keyword evidence="4" id="KW-0645">Protease</keyword>
<dbReference type="SUPFAM" id="SSF50156">
    <property type="entry name" value="PDZ domain-like"/>
    <property type="match status" value="2"/>
</dbReference>
<keyword evidence="10 11" id="KW-0472">Membrane</keyword>
<feature type="transmembrane region" description="Helical" evidence="11">
    <location>
        <begin position="373"/>
        <end position="393"/>
    </location>
</feature>
<dbReference type="Gene3D" id="2.30.42.10">
    <property type="match status" value="2"/>
</dbReference>
<evidence type="ECO:0000313" key="13">
    <source>
        <dbReference type="EMBL" id="GLR26326.1"/>
    </source>
</evidence>
<evidence type="ECO:0000256" key="9">
    <source>
        <dbReference type="ARBA" id="ARBA00023049"/>
    </source>
</evidence>
<feature type="transmembrane region" description="Helical" evidence="11">
    <location>
        <begin position="100"/>
        <end position="121"/>
    </location>
</feature>
<keyword evidence="7 11" id="KW-0862">Zinc</keyword>
<dbReference type="PANTHER" id="PTHR42837">
    <property type="entry name" value="REGULATOR OF SIGMA-E PROTEASE RSEP"/>
    <property type="match status" value="1"/>
</dbReference>
<dbReference type="GO" id="GO:0008237">
    <property type="term" value="F:metallopeptidase activity"/>
    <property type="evidence" value="ECO:0007669"/>
    <property type="project" value="UniProtKB-KW"/>
</dbReference>
<dbReference type="NCBIfam" id="TIGR00054">
    <property type="entry name" value="RIP metalloprotease RseP"/>
    <property type="match status" value="1"/>
</dbReference>
<comment type="caution">
    <text evidence="13">The sequence shown here is derived from an EMBL/GenBank/DDBJ whole genome shotgun (WGS) entry which is preliminary data.</text>
</comment>
<comment type="cofactor">
    <cofactor evidence="1 11">
        <name>Zn(2+)</name>
        <dbReference type="ChEBI" id="CHEBI:29105"/>
    </cofactor>
</comment>
<dbReference type="RefSeq" id="WP_284280878.1">
    <property type="nucleotide sequence ID" value="NZ_BSOJ01000015.1"/>
</dbReference>
<evidence type="ECO:0000256" key="8">
    <source>
        <dbReference type="ARBA" id="ARBA00022989"/>
    </source>
</evidence>
<feature type="domain" description="PDZ" evidence="12">
    <location>
        <begin position="191"/>
        <end position="258"/>
    </location>
</feature>
<dbReference type="PROSITE" id="PS50106">
    <property type="entry name" value="PDZ"/>
    <property type="match status" value="1"/>
</dbReference>
<dbReference type="InterPro" id="IPR004387">
    <property type="entry name" value="Pept_M50_Zn"/>
</dbReference>
<keyword evidence="8 11" id="KW-1133">Transmembrane helix</keyword>
<comment type="similarity">
    <text evidence="3 11">Belongs to the peptidase M50B family.</text>
</comment>
<dbReference type="InterPro" id="IPR036034">
    <property type="entry name" value="PDZ_sf"/>
</dbReference>
<evidence type="ECO:0000256" key="4">
    <source>
        <dbReference type="ARBA" id="ARBA00022670"/>
    </source>
</evidence>
<protein>
    <recommendedName>
        <fullName evidence="11">Zinc metalloprotease</fullName>
        <ecNumber evidence="11">3.4.24.-</ecNumber>
    </recommendedName>
</protein>
<feature type="transmembrane region" description="Helical" evidence="11">
    <location>
        <begin position="6"/>
        <end position="26"/>
    </location>
</feature>
<evidence type="ECO:0000256" key="1">
    <source>
        <dbReference type="ARBA" id="ARBA00001947"/>
    </source>
</evidence>
<dbReference type="CDD" id="cd06163">
    <property type="entry name" value="S2P-M50_PDZ_RseP-like"/>
    <property type="match status" value="1"/>
</dbReference>
<organism evidence="13 14">
    <name type="scientific">Limnobacter litoralis</name>
    <dbReference type="NCBI Taxonomy" id="481366"/>
    <lineage>
        <taxon>Bacteria</taxon>
        <taxon>Pseudomonadati</taxon>
        <taxon>Pseudomonadota</taxon>
        <taxon>Betaproteobacteria</taxon>
        <taxon>Burkholderiales</taxon>
        <taxon>Burkholderiaceae</taxon>
        <taxon>Limnobacter</taxon>
    </lineage>
</organism>
<dbReference type="Pfam" id="PF02163">
    <property type="entry name" value="Peptidase_M50"/>
    <property type="match status" value="1"/>
</dbReference>
<evidence type="ECO:0000259" key="12">
    <source>
        <dbReference type="PROSITE" id="PS50106"/>
    </source>
</evidence>
<evidence type="ECO:0000256" key="6">
    <source>
        <dbReference type="ARBA" id="ARBA00022801"/>
    </source>
</evidence>
<evidence type="ECO:0000256" key="10">
    <source>
        <dbReference type="ARBA" id="ARBA00023136"/>
    </source>
</evidence>
<dbReference type="SMART" id="SM00228">
    <property type="entry name" value="PDZ"/>
    <property type="match status" value="2"/>
</dbReference>
<evidence type="ECO:0000256" key="5">
    <source>
        <dbReference type="ARBA" id="ARBA00022692"/>
    </source>
</evidence>
<dbReference type="Proteomes" id="UP001156664">
    <property type="component" value="Unassembled WGS sequence"/>
</dbReference>
<keyword evidence="14" id="KW-1185">Reference proteome</keyword>
<keyword evidence="5 11" id="KW-0812">Transmembrane</keyword>
<evidence type="ECO:0000256" key="3">
    <source>
        <dbReference type="ARBA" id="ARBA00007931"/>
    </source>
</evidence>
<dbReference type="Pfam" id="PF17820">
    <property type="entry name" value="PDZ_6"/>
    <property type="match status" value="1"/>
</dbReference>
<feature type="transmembrane region" description="Helical" evidence="11">
    <location>
        <begin position="427"/>
        <end position="444"/>
    </location>
</feature>
<evidence type="ECO:0000256" key="11">
    <source>
        <dbReference type="RuleBase" id="RU362031"/>
    </source>
</evidence>
<name>A0ABQ5YR00_9BURK</name>
<dbReference type="InterPro" id="IPR041489">
    <property type="entry name" value="PDZ_6"/>
</dbReference>
<accession>A0ABQ5YR00</accession>